<organism evidence="1 2">
    <name type="scientific">Clostridium acetobutylicum (strain ATCC 824 / DSM 792 / JCM 1419 / IAM 19013 / LMG 5710 / NBRC 13948 / NRRL B-527 / VKM B-1787 / 2291 / W)</name>
    <dbReference type="NCBI Taxonomy" id="272562"/>
    <lineage>
        <taxon>Bacteria</taxon>
        <taxon>Bacillati</taxon>
        <taxon>Bacillota</taxon>
        <taxon>Clostridia</taxon>
        <taxon>Eubacteriales</taxon>
        <taxon>Clostridiaceae</taxon>
        <taxon>Clostridium</taxon>
    </lineage>
</organism>
<dbReference type="Proteomes" id="UP000000814">
    <property type="component" value="Chromosome"/>
</dbReference>
<dbReference type="PIR" id="D97051">
    <property type="entry name" value="D97051"/>
</dbReference>
<dbReference type="GeneID" id="44997735"/>
<keyword evidence="2" id="KW-1185">Reference proteome</keyword>
<dbReference type="OrthoDB" id="9931174at2"/>
<name>Q97JP6_CLOAB</name>
<dbReference type="HOGENOM" id="CLU_2914137_0_0_9"/>
<dbReference type="AlphaFoldDB" id="Q97JP6"/>
<accession>Q97JP6</accession>
<reference evidence="1 2" key="1">
    <citation type="journal article" date="2001" name="J. Bacteriol.">
        <title>Genome sequence and comparative analysis of the solvent-producing bacterium Clostridium acetobutylicum.</title>
        <authorList>
            <person name="Nolling J."/>
            <person name="Breton G."/>
            <person name="Omelchenko M.V."/>
            <person name="Makarova K.S."/>
            <person name="Zeng Q."/>
            <person name="Gibson R."/>
            <person name="Lee H.M."/>
            <person name="Dubois J."/>
            <person name="Qiu D."/>
            <person name="Hitti J."/>
            <person name="Wolf Y.I."/>
            <person name="Tatusov R.L."/>
            <person name="Sabathe F."/>
            <person name="Doucette-Stamm L."/>
            <person name="Soucaille P."/>
            <person name="Daly M.J."/>
            <person name="Bennett G.N."/>
            <person name="Koonin E.V."/>
            <person name="Smith D.R."/>
        </authorList>
    </citation>
    <scope>NUCLEOTIDE SEQUENCE [LARGE SCALE GENOMIC DNA]</scope>
    <source>
        <strain evidence="2">ATCC 824 / DSM 792 / JCM 1419 / LMG 5710 / VKM B-1787</strain>
    </source>
</reference>
<sequence>MLKMKLIEVNEEKQQEIFKINNSASNISKVQFTHIGGEEQKTDDFFKALALGYLRRNNLID</sequence>
<protein>
    <submittedName>
        <fullName evidence="1">Uncharacterized protein</fullName>
    </submittedName>
</protein>
<dbReference type="PATRIC" id="fig|272562.8.peg.1428"/>
<gene>
    <name evidence="1" type="ordered locus">CA_C1227</name>
</gene>
<proteinExistence type="predicted"/>
<dbReference type="KEGG" id="cac:CA_C1227"/>
<dbReference type="EMBL" id="AE001437">
    <property type="protein sequence ID" value="AAK79199.1"/>
    <property type="molecule type" value="Genomic_DNA"/>
</dbReference>
<evidence type="ECO:0000313" key="1">
    <source>
        <dbReference type="EMBL" id="AAK79199.1"/>
    </source>
</evidence>
<dbReference type="STRING" id="272562.CA_C1227"/>
<evidence type="ECO:0000313" key="2">
    <source>
        <dbReference type="Proteomes" id="UP000000814"/>
    </source>
</evidence>
<dbReference type="RefSeq" id="WP_010964540.1">
    <property type="nucleotide sequence ID" value="NC_003030.1"/>
</dbReference>